<keyword evidence="3" id="KW-1201">Platelet aggregation inhibiting toxin</keyword>
<dbReference type="EC" id="3.6.1.5" evidence="2"/>
<proteinExistence type="inferred from homology"/>
<dbReference type="AlphaFoldDB" id="A0ABD1EIM7"/>
<evidence type="ECO:0000256" key="9">
    <source>
        <dbReference type="ARBA" id="ARBA00025738"/>
    </source>
</evidence>
<feature type="binding site" evidence="12">
    <location>
        <position position="301"/>
    </location>
    <ligand>
        <name>Ca(2+)</name>
        <dbReference type="ChEBI" id="CHEBI:29108"/>
    </ligand>
</feature>
<evidence type="ECO:0000256" key="10">
    <source>
        <dbReference type="ARBA" id="ARBA00047297"/>
    </source>
</evidence>
<keyword evidence="6" id="KW-0378">Hydrolase</keyword>
<dbReference type="InterPro" id="IPR036258">
    <property type="entry name" value="Apyrase_sf"/>
</dbReference>
<evidence type="ECO:0000256" key="11">
    <source>
        <dbReference type="ARBA" id="ARBA00074431"/>
    </source>
</evidence>
<reference evidence="14 15" key="1">
    <citation type="submission" date="2024-05" db="EMBL/GenBank/DDBJ databases">
        <title>Genetic variation in Jamaican populations of the coffee berry borer (Hypothenemus hampei).</title>
        <authorList>
            <person name="Errbii M."/>
            <person name="Myrie A."/>
        </authorList>
    </citation>
    <scope>NUCLEOTIDE SEQUENCE [LARGE SCALE GENOMIC DNA]</scope>
    <source>
        <strain evidence="14">JA-Hopewell-2020-01-JO</strain>
        <tissue evidence="14">Whole body</tissue>
    </source>
</reference>
<keyword evidence="15" id="KW-1185">Reference proteome</keyword>
<dbReference type="GO" id="GO:0004050">
    <property type="term" value="F:apyrase activity"/>
    <property type="evidence" value="ECO:0007669"/>
    <property type="project" value="UniProtKB-EC"/>
</dbReference>
<keyword evidence="7 12" id="KW-0106">Calcium</keyword>
<keyword evidence="5 12" id="KW-0479">Metal-binding</keyword>
<organism evidence="14 15">
    <name type="scientific">Hypothenemus hampei</name>
    <name type="common">Coffee berry borer</name>
    <dbReference type="NCBI Taxonomy" id="57062"/>
    <lineage>
        <taxon>Eukaryota</taxon>
        <taxon>Metazoa</taxon>
        <taxon>Ecdysozoa</taxon>
        <taxon>Arthropoda</taxon>
        <taxon>Hexapoda</taxon>
        <taxon>Insecta</taxon>
        <taxon>Pterygota</taxon>
        <taxon>Neoptera</taxon>
        <taxon>Endopterygota</taxon>
        <taxon>Coleoptera</taxon>
        <taxon>Polyphaga</taxon>
        <taxon>Cucujiformia</taxon>
        <taxon>Curculionidae</taxon>
        <taxon>Scolytinae</taxon>
        <taxon>Hypothenemus</taxon>
    </lineage>
</organism>
<comment type="catalytic activity">
    <reaction evidence="10">
        <text>a ribonucleoside 5'-triphosphate + 2 H2O = a ribonucleoside 5'-phosphate + 2 phosphate + 2 H(+)</text>
        <dbReference type="Rhea" id="RHEA:36795"/>
        <dbReference type="ChEBI" id="CHEBI:15377"/>
        <dbReference type="ChEBI" id="CHEBI:15378"/>
        <dbReference type="ChEBI" id="CHEBI:43474"/>
        <dbReference type="ChEBI" id="CHEBI:58043"/>
        <dbReference type="ChEBI" id="CHEBI:61557"/>
        <dbReference type="EC" id="3.6.1.5"/>
    </reaction>
    <physiologicalReaction direction="left-to-right" evidence="10">
        <dbReference type="Rhea" id="RHEA:36796"/>
    </physiologicalReaction>
</comment>
<feature type="binding site" evidence="12">
    <location>
        <position position="412"/>
    </location>
    <ligand>
        <name>Ca(2+)</name>
        <dbReference type="ChEBI" id="CHEBI:29108"/>
    </ligand>
</feature>
<evidence type="ECO:0000256" key="5">
    <source>
        <dbReference type="ARBA" id="ARBA00022723"/>
    </source>
</evidence>
<dbReference type="PANTHER" id="PTHR13023:SF3">
    <property type="entry name" value="SOLUBLE CALCIUM-ACTIVATED NUCLEOTIDASE 1"/>
    <property type="match status" value="1"/>
</dbReference>
<keyword evidence="13" id="KW-1133">Transmembrane helix</keyword>
<keyword evidence="4" id="KW-0800">Toxin</keyword>
<feature type="transmembrane region" description="Helical" evidence="13">
    <location>
        <begin position="66"/>
        <end position="84"/>
    </location>
</feature>
<gene>
    <name evidence="14" type="ORF">ABEB36_010136</name>
</gene>
<dbReference type="PANTHER" id="PTHR13023">
    <property type="entry name" value="APYRASE"/>
    <property type="match status" value="1"/>
</dbReference>
<dbReference type="GO" id="GO:0017110">
    <property type="term" value="F:nucleoside diphosphate phosphatase activity"/>
    <property type="evidence" value="ECO:0007669"/>
    <property type="project" value="UniProtKB-ARBA"/>
</dbReference>
<dbReference type="Pfam" id="PF06079">
    <property type="entry name" value="Apyrase"/>
    <property type="match status" value="1"/>
</dbReference>
<dbReference type="GO" id="GO:0046872">
    <property type="term" value="F:metal ion binding"/>
    <property type="evidence" value="ECO:0007669"/>
    <property type="project" value="UniProtKB-KW"/>
</dbReference>
<evidence type="ECO:0000256" key="3">
    <source>
        <dbReference type="ARBA" id="ARBA00022442"/>
    </source>
</evidence>
<accession>A0ABD1EIM7</accession>
<dbReference type="EMBL" id="JBDJPC010000007">
    <property type="protein sequence ID" value="KAL1494556.1"/>
    <property type="molecule type" value="Genomic_DNA"/>
</dbReference>
<dbReference type="InterPro" id="IPR009283">
    <property type="entry name" value="Apyrase"/>
</dbReference>
<protein>
    <recommendedName>
        <fullName evidence="11">Apyrase</fullName>
        <ecNumber evidence="2">3.6.1.5</ecNumber>
    </recommendedName>
</protein>
<keyword evidence="13" id="KW-0472">Membrane</keyword>
<comment type="similarity">
    <text evidence="9">Belongs to the apyrase family.</text>
</comment>
<evidence type="ECO:0000313" key="14">
    <source>
        <dbReference type="EMBL" id="KAL1494556.1"/>
    </source>
</evidence>
<keyword evidence="13" id="KW-0812">Transmembrane</keyword>
<evidence type="ECO:0000256" key="1">
    <source>
        <dbReference type="ARBA" id="ARBA00001913"/>
    </source>
</evidence>
<feature type="binding site" evidence="12">
    <location>
        <position position="232"/>
    </location>
    <ligand>
        <name>Ca(2+)</name>
        <dbReference type="ChEBI" id="CHEBI:29108"/>
    </ligand>
</feature>
<keyword evidence="8" id="KW-1199">Hemostasis impairing toxin</keyword>
<dbReference type="Gene3D" id="2.120.10.100">
    <property type="entry name" value="Apyrase"/>
    <property type="match status" value="1"/>
</dbReference>
<sequence>MRKRGTAKRRKPVQRNLIQILAFMDNIRGSLLNEDETVPSRDWRKALRAQPGFRAVNKTMRGQTQFITLIGLTGLCVLIILYMYPRRGGLTNNFETSVSAYNRTYPLSKPIKTSSLYTFRIGIISDLDKKSKIDKEKAKWQAYMQTGFLSYNPSTRHVMVTWDHSEPKVLESGYSLKNRGMELSELVVFDGRLLTFDDRTGIVYEIINEVKVVPWLLLADGDGKSAKGFKSEWATVKNEILYVGSMGKEWTTDSGDFENHDPQYVKTITVKGEVTHVNWVKEFNRLRESIGIYWPGYMIHESGVWSEVHRKWFFLPRRCSKEQYNDSLDERRGCNVLLSADSNMYDVQVVQMKNVPTRGFSSFKFIPTTEDQIILALKTEELEGKTATYITAFSIKGDVLMEDSFVSDLKYEGLEFI</sequence>
<evidence type="ECO:0000256" key="4">
    <source>
        <dbReference type="ARBA" id="ARBA00022656"/>
    </source>
</evidence>
<comment type="caution">
    <text evidence="14">The sequence shown here is derived from an EMBL/GenBank/DDBJ whole genome shotgun (WGS) entry which is preliminary data.</text>
</comment>
<name>A0ABD1EIM7_HYPHA</name>
<feature type="binding site" evidence="12">
    <location>
        <position position="184"/>
    </location>
    <ligand>
        <name>Ca(2+)</name>
        <dbReference type="ChEBI" id="CHEBI:29108"/>
    </ligand>
</feature>
<evidence type="ECO:0000256" key="12">
    <source>
        <dbReference type="PIRSR" id="PIRSR609283-1"/>
    </source>
</evidence>
<dbReference type="SUPFAM" id="SSF101887">
    <property type="entry name" value="Apyrase"/>
    <property type="match status" value="1"/>
</dbReference>
<dbReference type="FunFam" id="2.120.10.100:FF:000001">
    <property type="entry name" value="Soluble calcium-activated nucleotidase 1"/>
    <property type="match status" value="1"/>
</dbReference>
<evidence type="ECO:0000256" key="6">
    <source>
        <dbReference type="ARBA" id="ARBA00022801"/>
    </source>
</evidence>
<dbReference type="GO" id="GO:0090729">
    <property type="term" value="F:toxin activity"/>
    <property type="evidence" value="ECO:0007669"/>
    <property type="project" value="UniProtKB-KW"/>
</dbReference>
<evidence type="ECO:0000256" key="2">
    <source>
        <dbReference type="ARBA" id="ARBA00012148"/>
    </source>
</evidence>
<comment type="cofactor">
    <cofactor evidence="1 12">
        <name>Ca(2+)</name>
        <dbReference type="ChEBI" id="CHEBI:29108"/>
    </cofactor>
</comment>
<feature type="binding site" evidence="12">
    <location>
        <position position="361"/>
    </location>
    <ligand>
        <name>Ca(2+)</name>
        <dbReference type="ChEBI" id="CHEBI:29108"/>
    </ligand>
</feature>
<evidence type="ECO:0000256" key="13">
    <source>
        <dbReference type="SAM" id="Phobius"/>
    </source>
</evidence>
<dbReference type="Proteomes" id="UP001566132">
    <property type="component" value="Unassembled WGS sequence"/>
</dbReference>
<feature type="binding site" evidence="12">
    <location>
        <position position="185"/>
    </location>
    <ligand>
        <name>Ca(2+)</name>
        <dbReference type="ChEBI" id="CHEBI:29108"/>
    </ligand>
</feature>
<evidence type="ECO:0000313" key="15">
    <source>
        <dbReference type="Proteomes" id="UP001566132"/>
    </source>
</evidence>
<evidence type="ECO:0000256" key="8">
    <source>
        <dbReference type="ARBA" id="ARBA00023240"/>
    </source>
</evidence>
<evidence type="ECO:0000256" key="7">
    <source>
        <dbReference type="ARBA" id="ARBA00022837"/>
    </source>
</evidence>